<name>A0A365NZG1_9FLAO</name>
<gene>
    <name evidence="1" type="ORF">DPN68_11185</name>
</gene>
<reference evidence="1 2" key="1">
    <citation type="submission" date="2018-06" db="EMBL/GenBank/DDBJ databases">
        <title>Flavobacterium tibetense sp. nov., isolated from a wetland YonghuCo on Tibetan Plateau.</title>
        <authorList>
            <person name="Xing P."/>
            <person name="Phurbu D."/>
            <person name="Lu H."/>
        </authorList>
    </citation>
    <scope>NUCLEOTIDE SEQUENCE [LARGE SCALE GENOMIC DNA]</scope>
    <source>
        <strain evidence="1 2">YH5</strain>
    </source>
</reference>
<evidence type="ECO:0000313" key="1">
    <source>
        <dbReference type="EMBL" id="RBA27627.1"/>
    </source>
</evidence>
<dbReference type="EMBL" id="QLST01000015">
    <property type="protein sequence ID" value="RBA27627.1"/>
    <property type="molecule type" value="Genomic_DNA"/>
</dbReference>
<comment type="caution">
    <text evidence="1">The sequence shown here is derived from an EMBL/GenBank/DDBJ whole genome shotgun (WGS) entry which is preliminary data.</text>
</comment>
<dbReference type="AlphaFoldDB" id="A0A365NZG1"/>
<dbReference type="Proteomes" id="UP000253319">
    <property type="component" value="Unassembled WGS sequence"/>
</dbReference>
<proteinExistence type="predicted"/>
<protein>
    <submittedName>
        <fullName evidence="1">Uncharacterized protein</fullName>
    </submittedName>
</protein>
<evidence type="ECO:0000313" key="2">
    <source>
        <dbReference type="Proteomes" id="UP000253319"/>
    </source>
</evidence>
<dbReference type="RefSeq" id="WP_113989734.1">
    <property type="nucleotide sequence ID" value="NZ_QLST01000015.1"/>
</dbReference>
<organism evidence="1 2">
    <name type="scientific">Flavobacterium tibetense</name>
    <dbReference type="NCBI Taxonomy" id="2233533"/>
    <lineage>
        <taxon>Bacteria</taxon>
        <taxon>Pseudomonadati</taxon>
        <taxon>Bacteroidota</taxon>
        <taxon>Flavobacteriia</taxon>
        <taxon>Flavobacteriales</taxon>
        <taxon>Flavobacteriaceae</taxon>
        <taxon>Flavobacterium</taxon>
    </lineage>
</organism>
<sequence>MGENTTFEQLKRNIQAVIDLLAIRKLKEANNRLQSIQEHIEAILDTTSDDLLLVEVSKYQILVQHLQQKIFQSE</sequence>
<keyword evidence="2" id="KW-1185">Reference proteome</keyword>
<dbReference type="OrthoDB" id="1370188at2"/>
<accession>A0A365NZG1</accession>